<comment type="subcellular location">
    <subcellularLocation>
        <location evidence="1 8">Cell membrane</location>
        <topology evidence="1 8">Multi-pass membrane protein</topology>
    </subcellularLocation>
</comment>
<evidence type="ECO:0000256" key="6">
    <source>
        <dbReference type="ARBA" id="ARBA00022989"/>
    </source>
</evidence>
<feature type="transmembrane region" description="Helical" evidence="9">
    <location>
        <begin position="183"/>
        <end position="204"/>
    </location>
</feature>
<feature type="transmembrane region" description="Helical" evidence="9">
    <location>
        <begin position="14"/>
        <end position="32"/>
    </location>
</feature>
<name>A0A2N0VLL6_9BACT</name>
<proteinExistence type="inferred from homology"/>
<dbReference type="GO" id="GO:0015105">
    <property type="term" value="F:arsenite transmembrane transporter activity"/>
    <property type="evidence" value="ECO:0007669"/>
    <property type="project" value="TreeGrafter"/>
</dbReference>
<dbReference type="PANTHER" id="PTHR43057">
    <property type="entry name" value="ARSENITE EFFLUX TRANSPORTER"/>
    <property type="match status" value="1"/>
</dbReference>
<evidence type="ECO:0000256" key="7">
    <source>
        <dbReference type="ARBA" id="ARBA00023136"/>
    </source>
</evidence>
<organism evidence="10 11">
    <name type="scientific">Rhodohalobacter barkolensis</name>
    <dbReference type="NCBI Taxonomy" id="2053187"/>
    <lineage>
        <taxon>Bacteria</taxon>
        <taxon>Pseudomonadati</taxon>
        <taxon>Balneolota</taxon>
        <taxon>Balneolia</taxon>
        <taxon>Balneolales</taxon>
        <taxon>Balneolaceae</taxon>
        <taxon>Rhodohalobacter</taxon>
    </lineage>
</organism>
<evidence type="ECO:0000256" key="3">
    <source>
        <dbReference type="ARBA" id="ARBA00022448"/>
    </source>
</evidence>
<dbReference type="NCBIfam" id="TIGR00832">
    <property type="entry name" value="acr3"/>
    <property type="match status" value="1"/>
</dbReference>
<feature type="transmembrane region" description="Helical" evidence="9">
    <location>
        <begin position="82"/>
        <end position="109"/>
    </location>
</feature>
<dbReference type="FunFam" id="1.20.1530.20:FF:000020">
    <property type="entry name" value="Arsenical-resistance membrane protein"/>
    <property type="match status" value="1"/>
</dbReference>
<comment type="similarity">
    <text evidence="2 8">Belongs to the arsenical resistance-3 (ACR3) (TC 2.A.59) family.</text>
</comment>
<feature type="transmembrane region" description="Helical" evidence="9">
    <location>
        <begin position="287"/>
        <end position="310"/>
    </location>
</feature>
<dbReference type="InterPro" id="IPR002657">
    <property type="entry name" value="BilAc:Na_symport/Acr3"/>
</dbReference>
<feature type="transmembrane region" description="Helical" evidence="9">
    <location>
        <begin position="155"/>
        <end position="177"/>
    </location>
</feature>
<gene>
    <name evidence="10" type="primary">arsB</name>
    <name evidence="10" type="ORF">CWD77_06445</name>
</gene>
<evidence type="ECO:0000313" key="11">
    <source>
        <dbReference type="Proteomes" id="UP000233398"/>
    </source>
</evidence>
<reference evidence="10 11" key="1">
    <citation type="submission" date="2017-11" db="EMBL/GenBank/DDBJ databases">
        <title>Rhodohalobacter 15182 sp. nov., isolated from a salt lake.</title>
        <authorList>
            <person name="Han S."/>
        </authorList>
    </citation>
    <scope>NUCLEOTIDE SEQUENCE [LARGE SCALE GENOMIC DNA]</scope>
    <source>
        <strain evidence="10 11">15182</strain>
    </source>
</reference>
<feature type="transmembrane region" description="Helical" evidence="9">
    <location>
        <begin position="225"/>
        <end position="243"/>
    </location>
</feature>
<dbReference type="InterPro" id="IPR038770">
    <property type="entry name" value="Na+/solute_symporter_sf"/>
</dbReference>
<evidence type="ECO:0000256" key="8">
    <source>
        <dbReference type="PIRNR" id="PIRNR005508"/>
    </source>
</evidence>
<protein>
    <submittedName>
        <fullName evidence="10">Arsenical-resistance protein</fullName>
    </submittedName>
</protein>
<dbReference type="PIRSF" id="PIRSF005508">
    <property type="entry name" value="Acr3"/>
    <property type="match status" value="1"/>
</dbReference>
<sequence>MTEENKSIDFFEKYLTVWVLLCIAVGIGLGYVSGDSIEVLSNFNLYNVNIPIAILIWAMIYPMMLQIDFASLKDIGKAPKGVVWTVIINWAIKPFTMAFFAWIFFYHIYGAWIDPSMAQEYIAGAILLGAAPCTAMVFVWSYLSDGDPTYTLVQVSVNDILILILFIPIVAFLLGITDIAIPYNTLVTSIVAFVVIPLVAGYLTHKILVRKKGMEWYTNQFLPKFKPVSISALLLTLILLFAYQGDRILDEPVVILLIAVPLIIQTYFIFFVAWYGGKWLKLNYQTCAPGSMIGASNFFELAVAVAIMLFGIQSGAALVTVVGVLIEVPIMLSLVKFANSQKASYTVAD</sequence>
<evidence type="ECO:0000256" key="5">
    <source>
        <dbReference type="ARBA" id="ARBA00022692"/>
    </source>
</evidence>
<feature type="transmembrane region" description="Helical" evidence="9">
    <location>
        <begin position="255"/>
        <end position="275"/>
    </location>
</feature>
<evidence type="ECO:0000256" key="1">
    <source>
        <dbReference type="ARBA" id="ARBA00004651"/>
    </source>
</evidence>
<comment type="caution">
    <text evidence="10">The sequence shown here is derived from an EMBL/GenBank/DDBJ whole genome shotgun (WGS) entry which is preliminary data.</text>
</comment>
<evidence type="ECO:0000313" key="10">
    <source>
        <dbReference type="EMBL" id="PKD45090.1"/>
    </source>
</evidence>
<keyword evidence="4 8" id="KW-1003">Cell membrane</keyword>
<keyword evidence="3 8" id="KW-0813">Transport</keyword>
<dbReference type="OrthoDB" id="9771457at2"/>
<keyword evidence="11" id="KW-1185">Reference proteome</keyword>
<evidence type="ECO:0000256" key="2">
    <source>
        <dbReference type="ARBA" id="ARBA00010110"/>
    </source>
</evidence>
<dbReference type="InterPro" id="IPR004706">
    <property type="entry name" value="Arsenical-R_Acr3"/>
</dbReference>
<dbReference type="Proteomes" id="UP000233398">
    <property type="component" value="Unassembled WGS sequence"/>
</dbReference>
<dbReference type="Pfam" id="PF01758">
    <property type="entry name" value="SBF"/>
    <property type="match status" value="1"/>
</dbReference>
<feature type="transmembrane region" description="Helical" evidence="9">
    <location>
        <begin position="121"/>
        <end position="143"/>
    </location>
</feature>
<dbReference type="AlphaFoldDB" id="A0A2N0VLL6"/>
<dbReference type="RefSeq" id="WP_101072527.1">
    <property type="nucleotide sequence ID" value="NZ_PISP01000001.1"/>
</dbReference>
<dbReference type="GO" id="GO:0005886">
    <property type="term" value="C:plasma membrane"/>
    <property type="evidence" value="ECO:0007669"/>
    <property type="project" value="UniProtKB-SubCell"/>
</dbReference>
<dbReference type="Gene3D" id="1.20.1530.20">
    <property type="match status" value="1"/>
</dbReference>
<keyword evidence="5 8" id="KW-0812">Transmembrane</keyword>
<keyword evidence="6 8" id="KW-1133">Transmembrane helix</keyword>
<evidence type="ECO:0000256" key="9">
    <source>
        <dbReference type="SAM" id="Phobius"/>
    </source>
</evidence>
<dbReference type="EMBL" id="PISP01000001">
    <property type="protein sequence ID" value="PKD45090.1"/>
    <property type="molecule type" value="Genomic_DNA"/>
</dbReference>
<accession>A0A2N0VLL6</accession>
<dbReference type="GO" id="GO:0015297">
    <property type="term" value="F:antiporter activity"/>
    <property type="evidence" value="ECO:0007669"/>
    <property type="project" value="UniProtKB-UniRule"/>
</dbReference>
<dbReference type="PANTHER" id="PTHR43057:SF1">
    <property type="entry name" value="ARSENICAL-RESISTANCE PROTEIN 3"/>
    <property type="match status" value="1"/>
</dbReference>
<dbReference type="GO" id="GO:0015104">
    <property type="term" value="F:antimonite transmembrane transporter activity"/>
    <property type="evidence" value="ECO:0007669"/>
    <property type="project" value="TreeGrafter"/>
</dbReference>
<evidence type="ECO:0000256" key="4">
    <source>
        <dbReference type="ARBA" id="ARBA00022475"/>
    </source>
</evidence>
<keyword evidence="7 8" id="KW-0472">Membrane</keyword>
<feature type="transmembrane region" description="Helical" evidence="9">
    <location>
        <begin position="316"/>
        <end position="335"/>
    </location>
</feature>
<feature type="transmembrane region" description="Helical" evidence="9">
    <location>
        <begin position="52"/>
        <end position="70"/>
    </location>
</feature>